<dbReference type="Proteomes" id="UP001172911">
    <property type="component" value="Unassembled WGS sequence"/>
</dbReference>
<reference evidence="3" key="2">
    <citation type="submission" date="2023-03" db="EMBL/GenBank/DDBJ databases">
        <authorList>
            <person name="Zhang Z."/>
        </authorList>
    </citation>
    <scope>NUCLEOTIDE SEQUENCE</scope>
    <source>
        <strain evidence="3">DSA</strain>
    </source>
</reference>
<feature type="domain" description="DUF4342" evidence="2">
    <location>
        <begin position="45"/>
        <end position="110"/>
    </location>
</feature>
<evidence type="ECO:0000313" key="4">
    <source>
        <dbReference type="Proteomes" id="UP001172911"/>
    </source>
</evidence>
<organism evidence="3 4">
    <name type="scientific">Desulforamulus aquiferis</name>
    <dbReference type="NCBI Taxonomy" id="1397668"/>
    <lineage>
        <taxon>Bacteria</taxon>
        <taxon>Bacillati</taxon>
        <taxon>Bacillota</taxon>
        <taxon>Clostridia</taxon>
        <taxon>Eubacteriales</taxon>
        <taxon>Peptococcaceae</taxon>
        <taxon>Desulforamulus</taxon>
    </lineage>
</organism>
<proteinExistence type="predicted"/>
<keyword evidence="1" id="KW-0812">Transmembrane</keyword>
<dbReference type="EMBL" id="JARPTC010000001">
    <property type="protein sequence ID" value="MDO7785709.1"/>
    <property type="molecule type" value="Genomic_DNA"/>
</dbReference>
<dbReference type="InterPro" id="IPR025642">
    <property type="entry name" value="DUF4342"/>
</dbReference>
<keyword evidence="1" id="KW-1133">Transmembrane helix</keyword>
<dbReference type="RefSeq" id="WP_304540292.1">
    <property type="nucleotide sequence ID" value="NZ_JARPTC010000001.1"/>
</dbReference>
<reference evidence="3" key="1">
    <citation type="journal article" date="2023" name="J. Hazard. Mater.">
        <title>Anaerobic biodegradation of pyrene and benzo[a]pyrene by a new sulfate-reducing Desulforamulus aquiferis strain DSA.</title>
        <authorList>
            <person name="Zhang Z."/>
            <person name="Sun J."/>
            <person name="Gong X."/>
            <person name="Wang C."/>
            <person name="Wang H."/>
        </authorList>
    </citation>
    <scope>NUCLEOTIDE SEQUENCE</scope>
    <source>
        <strain evidence="3">DSA</strain>
    </source>
</reference>
<dbReference type="Gene3D" id="1.10.8.10">
    <property type="entry name" value="DNA helicase RuvA subunit, C-terminal domain"/>
    <property type="match status" value="1"/>
</dbReference>
<dbReference type="AlphaFoldDB" id="A0AAW7Z8U7"/>
<name>A0AAW7Z8U7_9FIRM</name>
<sequence>MALNLDLIDELRKRTNVSYGDAKEALEKCNGDLLEALVYLEKQNKVKPEQNYSLFKNLFHKANSTRFIIHKKNRTVFDMSVTVSIIITVFASYIVIPLLLIGLVTGYRMKFEGLDGEGMKVNEALNKVSDAVDSAKRKLADEGENTATS</sequence>
<accession>A0AAW7Z8U7</accession>
<dbReference type="CDD" id="cd14360">
    <property type="entry name" value="UBA_NAC_like_bac"/>
    <property type="match status" value="1"/>
</dbReference>
<evidence type="ECO:0000259" key="2">
    <source>
        <dbReference type="Pfam" id="PF14242"/>
    </source>
</evidence>
<feature type="transmembrane region" description="Helical" evidence="1">
    <location>
        <begin position="81"/>
        <end position="104"/>
    </location>
</feature>
<gene>
    <name evidence="3" type="ORF">P6N53_00490</name>
</gene>
<dbReference type="SUPFAM" id="SSF46934">
    <property type="entry name" value="UBA-like"/>
    <property type="match status" value="1"/>
</dbReference>
<keyword evidence="4" id="KW-1185">Reference proteome</keyword>
<comment type="caution">
    <text evidence="3">The sequence shown here is derived from an EMBL/GenBank/DDBJ whole genome shotgun (WGS) entry which is preliminary data.</text>
</comment>
<protein>
    <submittedName>
        <fullName evidence="3">DUF4342 domain-containing protein</fullName>
    </submittedName>
</protein>
<dbReference type="Pfam" id="PF14242">
    <property type="entry name" value="DUF4342"/>
    <property type="match status" value="1"/>
</dbReference>
<dbReference type="InterPro" id="IPR009060">
    <property type="entry name" value="UBA-like_sf"/>
</dbReference>
<keyword evidence="1" id="KW-0472">Membrane</keyword>
<evidence type="ECO:0000256" key="1">
    <source>
        <dbReference type="SAM" id="Phobius"/>
    </source>
</evidence>
<evidence type="ECO:0000313" key="3">
    <source>
        <dbReference type="EMBL" id="MDO7785709.1"/>
    </source>
</evidence>